<dbReference type="PROSITE" id="PS00061">
    <property type="entry name" value="ADH_SHORT"/>
    <property type="match status" value="1"/>
</dbReference>
<dbReference type="InterPro" id="IPR044516">
    <property type="entry name" value="UXS-like"/>
</dbReference>
<dbReference type="GO" id="GO:0005737">
    <property type="term" value="C:cytoplasm"/>
    <property type="evidence" value="ECO:0007669"/>
    <property type="project" value="TreeGrafter"/>
</dbReference>
<evidence type="ECO:0000259" key="5">
    <source>
        <dbReference type="Pfam" id="PF01370"/>
    </source>
</evidence>
<dbReference type="EMBL" id="FLQR01000010">
    <property type="protein sequence ID" value="SBS74341.1"/>
    <property type="molecule type" value="Genomic_DNA"/>
</dbReference>
<sequence>MTADSYAEDLRAAFASIPDARALFNTRVLVTGATGMICSSVVDLLLFMNRELSANITVYLAGRSEQDAADRFQSFSPAPGELVFVPYDATSSEQVALATDIDYVIHGASNANPAMYLKLPVETMLANIVGLSAMFDLARASSVRRLLYISSSEVYGQKEGMNPYAENDFGYLDILNQRAGYPSSKRAGESLCVAYGMEYGIDSVIVRPGHIYGPSIRSSDNRVSAEVTRRAVAGDDVILRSRGDQLRSYCYSLDCASAILTVLLRGERDNAYNISNPHSICTVRELAEAVARAASVNVRFDIPESAESGTHNLMVNSSLASEKLEALGWTPVFDLERGVDRMMAVLKDPEGPFSI</sequence>
<evidence type="ECO:0000256" key="3">
    <source>
        <dbReference type="ARBA" id="ARBA00023027"/>
    </source>
</evidence>
<accession>A0A1Y5PDY1</accession>
<dbReference type="InterPro" id="IPR036291">
    <property type="entry name" value="NAD(P)-bd_dom_sf"/>
</dbReference>
<evidence type="ECO:0000313" key="6">
    <source>
        <dbReference type="EMBL" id="SBS74341.1"/>
    </source>
</evidence>
<evidence type="ECO:0000256" key="2">
    <source>
        <dbReference type="ARBA" id="ARBA00022793"/>
    </source>
</evidence>
<dbReference type="PANTHER" id="PTHR43078">
    <property type="entry name" value="UDP-GLUCURONIC ACID DECARBOXYLASE-RELATED"/>
    <property type="match status" value="1"/>
</dbReference>
<keyword evidence="3" id="KW-0520">NAD</keyword>
<dbReference type="SUPFAM" id="SSF51735">
    <property type="entry name" value="NAD(P)-binding Rossmann-fold domains"/>
    <property type="match status" value="1"/>
</dbReference>
<dbReference type="GO" id="GO:0070403">
    <property type="term" value="F:NAD+ binding"/>
    <property type="evidence" value="ECO:0007669"/>
    <property type="project" value="InterPro"/>
</dbReference>
<dbReference type="GO" id="GO:0048040">
    <property type="term" value="F:UDP-glucuronate decarboxylase activity"/>
    <property type="evidence" value="ECO:0007669"/>
    <property type="project" value="TreeGrafter"/>
</dbReference>
<proteinExistence type="predicted"/>
<dbReference type="InterPro" id="IPR020904">
    <property type="entry name" value="Sc_DH/Rdtase_CS"/>
</dbReference>
<organism evidence="6">
    <name type="scientific">uncultured Microbacterium sp</name>
    <dbReference type="NCBI Taxonomy" id="191216"/>
    <lineage>
        <taxon>Bacteria</taxon>
        <taxon>Bacillati</taxon>
        <taxon>Actinomycetota</taxon>
        <taxon>Actinomycetes</taxon>
        <taxon>Micrococcales</taxon>
        <taxon>Microbacteriaceae</taxon>
        <taxon>Microbacterium</taxon>
        <taxon>environmental samples</taxon>
    </lineage>
</organism>
<evidence type="ECO:0000256" key="1">
    <source>
        <dbReference type="ARBA" id="ARBA00001911"/>
    </source>
</evidence>
<reference evidence="6" key="1">
    <citation type="submission" date="2016-03" db="EMBL/GenBank/DDBJ databases">
        <authorList>
            <person name="Ploux O."/>
        </authorList>
    </citation>
    <scope>NUCLEOTIDE SEQUENCE</scope>
    <source>
        <strain evidence="6">UC1</strain>
    </source>
</reference>
<dbReference type="Pfam" id="PF01370">
    <property type="entry name" value="Epimerase"/>
    <property type="match status" value="1"/>
</dbReference>
<gene>
    <name evidence="6" type="ORF">MIPYR_60084</name>
</gene>
<dbReference type="PANTHER" id="PTHR43078:SF6">
    <property type="entry name" value="UDP-GLUCURONIC ACID DECARBOXYLASE 1"/>
    <property type="match status" value="1"/>
</dbReference>
<protein>
    <recommendedName>
        <fullName evidence="5">NAD-dependent epimerase/dehydratase domain-containing protein</fullName>
    </recommendedName>
</protein>
<name>A0A1Y5PDY1_9MICO</name>
<dbReference type="Gene3D" id="3.40.50.720">
    <property type="entry name" value="NAD(P)-binding Rossmann-like Domain"/>
    <property type="match status" value="1"/>
</dbReference>
<dbReference type="GO" id="GO:0042732">
    <property type="term" value="P:D-xylose metabolic process"/>
    <property type="evidence" value="ECO:0007669"/>
    <property type="project" value="InterPro"/>
</dbReference>
<dbReference type="InterPro" id="IPR001509">
    <property type="entry name" value="Epimerase_deHydtase"/>
</dbReference>
<dbReference type="AlphaFoldDB" id="A0A1Y5PDY1"/>
<dbReference type="RefSeq" id="WP_295577364.1">
    <property type="nucleotide sequence ID" value="NZ_FLQR01000010.1"/>
</dbReference>
<comment type="cofactor">
    <cofactor evidence="1">
        <name>NAD(+)</name>
        <dbReference type="ChEBI" id="CHEBI:57540"/>
    </cofactor>
</comment>
<feature type="domain" description="NAD-dependent epimerase/dehydratase" evidence="5">
    <location>
        <begin position="28"/>
        <end position="274"/>
    </location>
</feature>
<keyword evidence="2" id="KW-0210">Decarboxylase</keyword>
<evidence type="ECO:0000256" key="4">
    <source>
        <dbReference type="ARBA" id="ARBA00023239"/>
    </source>
</evidence>
<keyword evidence="4" id="KW-0456">Lyase</keyword>